<dbReference type="GO" id="GO:0006979">
    <property type="term" value="P:response to oxidative stress"/>
    <property type="evidence" value="ECO:0007669"/>
    <property type="project" value="UniProtKB-ARBA"/>
</dbReference>
<dbReference type="Pfam" id="PF01657">
    <property type="entry name" value="Stress-antifung"/>
    <property type="match status" value="2"/>
</dbReference>
<keyword evidence="21" id="KW-1185">Reference proteome</keyword>
<dbReference type="PANTHER" id="PTHR27002:SF1108">
    <property type="entry name" value="CYSTEINE-RICH RECEPTOR-KINASE-LIKE PROTEIN"/>
    <property type="match status" value="1"/>
</dbReference>
<feature type="domain" description="Protein kinase" evidence="18">
    <location>
        <begin position="329"/>
        <end position="615"/>
    </location>
</feature>
<protein>
    <recommendedName>
        <fullName evidence="22">Cysteine-rich receptor-like protein kinase 10</fullName>
    </recommendedName>
</protein>
<sequence>MVFSRVAFLVFLSFLLFISFTNSQLAPLYHQCSKLQGNHTPSSTYNSNLKNLLSSLISNTDIDYGFYNFSLGQGSDKVYAVGLCRGDINPTSCRSCIRMSTDQLTELCPSQNEATIVYDNCTLRYSNRSIFRDTFSSEPYFSEYNSSKVPDVEQFSEAVRSLLFSIRDKAPLGSSLRKFATGKADFGNSRTIYALTQCTPDLAYYDCYNCLESAVTYYPNFIGNTAGRIYFPSCYARYDMIQFYETASDTPPAPATHLSPPPSSGSTTKGMILRIILPTVGFGMISCTFCCCLVSHKRNKKNKTANKEIATEESLQFELGTIEAATNKFSDDDKIGVGGFGNVYKGTLPNGQKIAVKRLSRSSGQGVQEFKNEVELVAKLQHRNLVRLLGFCLERDEKILIYEFVPNKSLDCLLFDPEKQGKLDWSRRYKIIEGTARGLLYLHQDSPLKIIHRDLKTSNILLDEAMEPKIADFGMARMIGFEQNQERTNRIVGTYGYMPPEYAIRGKFSVKSDVYSFGVVVLEIISGKKNSSFYQSDFGNNLLSFAWRHWRDGTSIELMDSTLGDSYSESEIIRCIQIALLCVQEDPAARPTMGKVVSMLISSSVRLPLPQQPAFYVGSRTGSNLQMLEVVLDNQSTAKSTPSVNEASVTEVLLR</sequence>
<evidence type="ECO:0000256" key="10">
    <source>
        <dbReference type="ARBA" id="ARBA00022989"/>
    </source>
</evidence>
<dbReference type="Gene3D" id="3.30.430.20">
    <property type="entry name" value="Gnk2 domain, C-X8-C-X2-C motif"/>
    <property type="match status" value="2"/>
</dbReference>
<comment type="catalytic activity">
    <reaction evidence="15">
        <text>L-threonyl-[protein] + ATP = O-phospho-L-threonyl-[protein] + ADP + H(+)</text>
        <dbReference type="Rhea" id="RHEA:46608"/>
        <dbReference type="Rhea" id="RHEA-COMP:11060"/>
        <dbReference type="Rhea" id="RHEA-COMP:11605"/>
        <dbReference type="ChEBI" id="CHEBI:15378"/>
        <dbReference type="ChEBI" id="CHEBI:30013"/>
        <dbReference type="ChEBI" id="CHEBI:30616"/>
        <dbReference type="ChEBI" id="CHEBI:61977"/>
        <dbReference type="ChEBI" id="CHEBI:456216"/>
    </reaction>
</comment>
<evidence type="ECO:0000256" key="2">
    <source>
        <dbReference type="ARBA" id="ARBA00022527"/>
    </source>
</evidence>
<evidence type="ECO:0000256" key="17">
    <source>
        <dbReference type="SAM" id="SignalP"/>
    </source>
</evidence>
<keyword evidence="2" id="KW-0723">Serine/threonine-protein kinase</keyword>
<dbReference type="CDD" id="cd23509">
    <property type="entry name" value="Gnk2-like"/>
    <property type="match status" value="2"/>
</dbReference>
<keyword evidence="13" id="KW-0325">Glycoprotein</keyword>
<dbReference type="FunFam" id="3.30.430.20:FF:000003">
    <property type="entry name" value="Cysteine-rich RLK (RECEPTOR-like protein kinase) 10"/>
    <property type="match status" value="1"/>
</dbReference>
<comment type="caution">
    <text evidence="20">The sequence shown here is derived from an EMBL/GenBank/DDBJ whole genome shotgun (WGS) entry which is preliminary data.</text>
</comment>
<evidence type="ECO:0000256" key="15">
    <source>
        <dbReference type="ARBA" id="ARBA00047951"/>
    </source>
</evidence>
<evidence type="ECO:0000256" key="4">
    <source>
        <dbReference type="ARBA" id="ARBA00022692"/>
    </source>
</evidence>
<dbReference type="AlphaFoldDB" id="A0A7J7C4C2"/>
<evidence type="ECO:0000256" key="7">
    <source>
        <dbReference type="ARBA" id="ARBA00022741"/>
    </source>
</evidence>
<keyword evidence="4" id="KW-0812">Transmembrane</keyword>
<evidence type="ECO:0000256" key="8">
    <source>
        <dbReference type="ARBA" id="ARBA00022777"/>
    </source>
</evidence>
<keyword evidence="11" id="KW-0472">Membrane</keyword>
<comment type="subcellular location">
    <subcellularLocation>
        <location evidence="1">Membrane</location>
        <topology evidence="1">Single-pass membrane protein</topology>
    </subcellularLocation>
</comment>
<keyword evidence="9 16" id="KW-0067">ATP-binding</keyword>
<dbReference type="GO" id="GO:0005524">
    <property type="term" value="F:ATP binding"/>
    <property type="evidence" value="ECO:0007669"/>
    <property type="project" value="UniProtKB-UniRule"/>
</dbReference>
<evidence type="ECO:0000256" key="14">
    <source>
        <dbReference type="ARBA" id="ARBA00047558"/>
    </source>
</evidence>
<keyword evidence="8" id="KW-0418">Kinase</keyword>
<dbReference type="SMART" id="SM00220">
    <property type="entry name" value="S_TKc"/>
    <property type="match status" value="1"/>
</dbReference>
<accession>A0A7J7C4C2</accession>
<dbReference type="InterPro" id="IPR002902">
    <property type="entry name" value="GNK2"/>
</dbReference>
<keyword evidence="7 16" id="KW-0547">Nucleotide-binding</keyword>
<dbReference type="InterPro" id="IPR000719">
    <property type="entry name" value="Prot_kinase_dom"/>
</dbReference>
<keyword evidence="3" id="KW-0808">Transferase</keyword>
<gene>
    <name evidence="20" type="ORF">HS088_TW21G00764</name>
</gene>
<dbReference type="GO" id="GO:0004674">
    <property type="term" value="F:protein serine/threonine kinase activity"/>
    <property type="evidence" value="ECO:0007669"/>
    <property type="project" value="UniProtKB-KW"/>
</dbReference>
<evidence type="ECO:0000256" key="5">
    <source>
        <dbReference type="ARBA" id="ARBA00022729"/>
    </source>
</evidence>
<feature type="signal peptide" evidence="17">
    <location>
        <begin position="1"/>
        <end position="23"/>
    </location>
</feature>
<evidence type="ECO:0000256" key="11">
    <source>
        <dbReference type="ARBA" id="ARBA00023136"/>
    </source>
</evidence>
<dbReference type="EMBL" id="JAAARO010000021">
    <property type="protein sequence ID" value="KAF5728616.1"/>
    <property type="molecule type" value="Genomic_DNA"/>
</dbReference>
<dbReference type="GO" id="GO:0042742">
    <property type="term" value="P:defense response to bacterium"/>
    <property type="evidence" value="ECO:0007669"/>
    <property type="project" value="TreeGrafter"/>
</dbReference>
<evidence type="ECO:0000256" key="3">
    <source>
        <dbReference type="ARBA" id="ARBA00022679"/>
    </source>
</evidence>
<dbReference type="InterPro" id="IPR017441">
    <property type="entry name" value="Protein_kinase_ATP_BS"/>
</dbReference>
<dbReference type="FunFam" id="1.10.510.10:FF:000129">
    <property type="entry name" value="cysteine-rich receptor-like protein kinase 10"/>
    <property type="match status" value="1"/>
</dbReference>
<evidence type="ECO:0008006" key="22">
    <source>
        <dbReference type="Google" id="ProtNLM"/>
    </source>
</evidence>
<feature type="binding site" evidence="16">
    <location>
        <position position="357"/>
    </location>
    <ligand>
        <name>ATP</name>
        <dbReference type="ChEBI" id="CHEBI:30616"/>
    </ligand>
</feature>
<evidence type="ECO:0000313" key="21">
    <source>
        <dbReference type="Proteomes" id="UP000593562"/>
    </source>
</evidence>
<keyword evidence="10" id="KW-1133">Transmembrane helix</keyword>
<dbReference type="InterPro" id="IPR011009">
    <property type="entry name" value="Kinase-like_dom_sf"/>
</dbReference>
<dbReference type="InParanoid" id="A0A7J7C4C2"/>
<dbReference type="GO" id="GO:0005886">
    <property type="term" value="C:plasma membrane"/>
    <property type="evidence" value="ECO:0007669"/>
    <property type="project" value="TreeGrafter"/>
</dbReference>
<feature type="domain" description="Gnk2-homologous" evidence="19">
    <location>
        <begin position="27"/>
        <end position="130"/>
    </location>
</feature>
<dbReference type="Pfam" id="PF07714">
    <property type="entry name" value="PK_Tyr_Ser-Thr"/>
    <property type="match status" value="1"/>
</dbReference>
<evidence type="ECO:0000256" key="6">
    <source>
        <dbReference type="ARBA" id="ARBA00022737"/>
    </source>
</evidence>
<feature type="domain" description="Gnk2-homologous" evidence="19">
    <location>
        <begin position="137"/>
        <end position="243"/>
    </location>
</feature>
<dbReference type="PROSITE" id="PS50011">
    <property type="entry name" value="PROTEIN_KINASE_DOM"/>
    <property type="match status" value="1"/>
</dbReference>
<evidence type="ECO:0000259" key="18">
    <source>
        <dbReference type="PROSITE" id="PS50011"/>
    </source>
</evidence>
<dbReference type="PROSITE" id="PS00107">
    <property type="entry name" value="PROTEIN_KINASE_ATP"/>
    <property type="match status" value="1"/>
</dbReference>
<dbReference type="InterPro" id="IPR001245">
    <property type="entry name" value="Ser-Thr/Tyr_kinase_cat_dom"/>
</dbReference>
<dbReference type="SUPFAM" id="SSF56112">
    <property type="entry name" value="Protein kinase-like (PK-like)"/>
    <property type="match status" value="1"/>
</dbReference>
<dbReference type="PANTHER" id="PTHR27002">
    <property type="entry name" value="RECEPTOR-LIKE SERINE/THREONINE-PROTEIN KINASE SD1-8"/>
    <property type="match status" value="1"/>
</dbReference>
<evidence type="ECO:0000256" key="1">
    <source>
        <dbReference type="ARBA" id="ARBA00004167"/>
    </source>
</evidence>
<dbReference type="Gene3D" id="3.30.200.20">
    <property type="entry name" value="Phosphorylase Kinase, domain 1"/>
    <property type="match status" value="1"/>
</dbReference>
<dbReference type="InterPro" id="IPR038408">
    <property type="entry name" value="GNK2_sf"/>
</dbReference>
<proteinExistence type="predicted"/>
<feature type="chain" id="PRO_5029591838" description="Cysteine-rich receptor-like protein kinase 10" evidence="17">
    <location>
        <begin position="24"/>
        <end position="655"/>
    </location>
</feature>
<keyword evidence="12" id="KW-0675">Receptor</keyword>
<organism evidence="20 21">
    <name type="scientific">Tripterygium wilfordii</name>
    <name type="common">Thunder God vine</name>
    <dbReference type="NCBI Taxonomy" id="458696"/>
    <lineage>
        <taxon>Eukaryota</taxon>
        <taxon>Viridiplantae</taxon>
        <taxon>Streptophyta</taxon>
        <taxon>Embryophyta</taxon>
        <taxon>Tracheophyta</taxon>
        <taxon>Spermatophyta</taxon>
        <taxon>Magnoliopsida</taxon>
        <taxon>eudicotyledons</taxon>
        <taxon>Gunneridae</taxon>
        <taxon>Pentapetalae</taxon>
        <taxon>rosids</taxon>
        <taxon>fabids</taxon>
        <taxon>Celastrales</taxon>
        <taxon>Celastraceae</taxon>
        <taxon>Tripterygium</taxon>
    </lineage>
</organism>
<dbReference type="InterPro" id="IPR008271">
    <property type="entry name" value="Ser/Thr_kinase_AS"/>
</dbReference>
<dbReference type="CDD" id="cd14066">
    <property type="entry name" value="STKc_IRAK"/>
    <property type="match status" value="1"/>
</dbReference>
<dbReference type="FunFam" id="3.30.200.20:FF:000142">
    <property type="entry name" value="Cysteine-rich receptor-like protein kinase 10"/>
    <property type="match status" value="1"/>
</dbReference>
<evidence type="ECO:0000256" key="9">
    <source>
        <dbReference type="ARBA" id="ARBA00022840"/>
    </source>
</evidence>
<dbReference type="Proteomes" id="UP000593562">
    <property type="component" value="Unassembled WGS sequence"/>
</dbReference>
<evidence type="ECO:0000313" key="20">
    <source>
        <dbReference type="EMBL" id="KAF5728616.1"/>
    </source>
</evidence>
<dbReference type="Gene3D" id="1.10.510.10">
    <property type="entry name" value="Transferase(Phosphotransferase) domain 1"/>
    <property type="match status" value="1"/>
</dbReference>
<evidence type="ECO:0000259" key="19">
    <source>
        <dbReference type="PROSITE" id="PS51473"/>
    </source>
</evidence>
<dbReference type="PROSITE" id="PS51473">
    <property type="entry name" value="GNK2"/>
    <property type="match status" value="2"/>
</dbReference>
<name>A0A7J7C4C2_TRIWF</name>
<evidence type="ECO:0000256" key="12">
    <source>
        <dbReference type="ARBA" id="ARBA00023170"/>
    </source>
</evidence>
<keyword evidence="6" id="KW-0677">Repeat</keyword>
<evidence type="ECO:0000256" key="16">
    <source>
        <dbReference type="PROSITE-ProRule" id="PRU10141"/>
    </source>
</evidence>
<dbReference type="FunCoup" id="A0A7J7C4C2">
    <property type="interactions" value="496"/>
</dbReference>
<keyword evidence="5 17" id="KW-0732">Signal</keyword>
<evidence type="ECO:0000256" key="13">
    <source>
        <dbReference type="ARBA" id="ARBA00023180"/>
    </source>
</evidence>
<dbReference type="PROSITE" id="PS00108">
    <property type="entry name" value="PROTEIN_KINASE_ST"/>
    <property type="match status" value="1"/>
</dbReference>
<comment type="catalytic activity">
    <reaction evidence="14">
        <text>L-seryl-[protein] + ATP = O-phospho-L-seryl-[protein] + ADP + H(+)</text>
        <dbReference type="Rhea" id="RHEA:17989"/>
        <dbReference type="Rhea" id="RHEA-COMP:9863"/>
        <dbReference type="Rhea" id="RHEA-COMP:11604"/>
        <dbReference type="ChEBI" id="CHEBI:15378"/>
        <dbReference type="ChEBI" id="CHEBI:29999"/>
        <dbReference type="ChEBI" id="CHEBI:30616"/>
        <dbReference type="ChEBI" id="CHEBI:83421"/>
        <dbReference type="ChEBI" id="CHEBI:456216"/>
    </reaction>
</comment>
<reference evidence="20 21" key="1">
    <citation type="journal article" date="2020" name="Nat. Commun.">
        <title>Genome of Tripterygium wilfordii and identification of cytochrome P450 involved in triptolide biosynthesis.</title>
        <authorList>
            <person name="Tu L."/>
            <person name="Su P."/>
            <person name="Zhang Z."/>
            <person name="Gao L."/>
            <person name="Wang J."/>
            <person name="Hu T."/>
            <person name="Zhou J."/>
            <person name="Zhang Y."/>
            <person name="Zhao Y."/>
            <person name="Liu Y."/>
            <person name="Song Y."/>
            <person name="Tong Y."/>
            <person name="Lu Y."/>
            <person name="Yang J."/>
            <person name="Xu C."/>
            <person name="Jia M."/>
            <person name="Peters R.J."/>
            <person name="Huang L."/>
            <person name="Gao W."/>
        </authorList>
    </citation>
    <scope>NUCLEOTIDE SEQUENCE [LARGE SCALE GENOMIC DNA]</scope>
    <source>
        <strain evidence="21">cv. XIE 37</strain>
        <tissue evidence="20">Leaf</tissue>
    </source>
</reference>